<keyword evidence="2" id="KW-1185">Reference proteome</keyword>
<sequence>MPTSLPHVVSRSPTPELPLKTRITLPGAPTWEVPRAVDIIHHFSQKEHNIGNPSFPDTHVWVPGDVNRLISTSSPRPEDEYDVDNVDHFTIVGRVRPYDLYLQPLGTYADLDYFEEDYTHASYRVTIGAHDGEAYDGYFARVMENILKMENRIKKPTTLEANTRRFTSADANDQTVKLSARVFCSESNPRQSTDLPITYPDGSRVPTHAIPFVLPSALVEGRFVFVHAARVDRSETFKAHLKGVRILALYV</sequence>
<organism evidence="1 2">
    <name type="scientific">Pluteus cervinus</name>
    <dbReference type="NCBI Taxonomy" id="181527"/>
    <lineage>
        <taxon>Eukaryota</taxon>
        <taxon>Fungi</taxon>
        <taxon>Dikarya</taxon>
        <taxon>Basidiomycota</taxon>
        <taxon>Agaricomycotina</taxon>
        <taxon>Agaricomycetes</taxon>
        <taxon>Agaricomycetidae</taxon>
        <taxon>Agaricales</taxon>
        <taxon>Pluteineae</taxon>
        <taxon>Pluteaceae</taxon>
        <taxon>Pluteus</taxon>
    </lineage>
</organism>
<gene>
    <name evidence="1" type="ORF">BDN72DRAFT_906119</name>
</gene>
<reference evidence="1 2" key="1">
    <citation type="journal article" date="2019" name="Nat. Ecol. Evol.">
        <title>Megaphylogeny resolves global patterns of mushroom evolution.</title>
        <authorList>
            <person name="Varga T."/>
            <person name="Krizsan K."/>
            <person name="Foldi C."/>
            <person name="Dima B."/>
            <person name="Sanchez-Garcia M."/>
            <person name="Sanchez-Ramirez S."/>
            <person name="Szollosi G.J."/>
            <person name="Szarkandi J.G."/>
            <person name="Papp V."/>
            <person name="Albert L."/>
            <person name="Andreopoulos W."/>
            <person name="Angelini C."/>
            <person name="Antonin V."/>
            <person name="Barry K.W."/>
            <person name="Bougher N.L."/>
            <person name="Buchanan P."/>
            <person name="Buyck B."/>
            <person name="Bense V."/>
            <person name="Catcheside P."/>
            <person name="Chovatia M."/>
            <person name="Cooper J."/>
            <person name="Damon W."/>
            <person name="Desjardin D."/>
            <person name="Finy P."/>
            <person name="Geml J."/>
            <person name="Haridas S."/>
            <person name="Hughes K."/>
            <person name="Justo A."/>
            <person name="Karasinski D."/>
            <person name="Kautmanova I."/>
            <person name="Kiss B."/>
            <person name="Kocsube S."/>
            <person name="Kotiranta H."/>
            <person name="LaButti K.M."/>
            <person name="Lechner B.E."/>
            <person name="Liimatainen K."/>
            <person name="Lipzen A."/>
            <person name="Lukacs Z."/>
            <person name="Mihaltcheva S."/>
            <person name="Morgado L.N."/>
            <person name="Niskanen T."/>
            <person name="Noordeloos M.E."/>
            <person name="Ohm R.A."/>
            <person name="Ortiz-Santana B."/>
            <person name="Ovrebo C."/>
            <person name="Racz N."/>
            <person name="Riley R."/>
            <person name="Savchenko A."/>
            <person name="Shiryaev A."/>
            <person name="Soop K."/>
            <person name="Spirin V."/>
            <person name="Szebenyi C."/>
            <person name="Tomsovsky M."/>
            <person name="Tulloss R.E."/>
            <person name="Uehling J."/>
            <person name="Grigoriev I.V."/>
            <person name="Vagvolgyi C."/>
            <person name="Papp T."/>
            <person name="Martin F.M."/>
            <person name="Miettinen O."/>
            <person name="Hibbett D.S."/>
            <person name="Nagy L.G."/>
        </authorList>
    </citation>
    <scope>NUCLEOTIDE SEQUENCE [LARGE SCALE GENOMIC DNA]</scope>
    <source>
        <strain evidence="1 2">NL-1719</strain>
    </source>
</reference>
<evidence type="ECO:0000313" key="2">
    <source>
        <dbReference type="Proteomes" id="UP000308600"/>
    </source>
</evidence>
<accession>A0ACD3A0Q6</accession>
<dbReference type="Proteomes" id="UP000308600">
    <property type="component" value="Unassembled WGS sequence"/>
</dbReference>
<proteinExistence type="predicted"/>
<protein>
    <submittedName>
        <fullName evidence="1">Uncharacterized protein</fullName>
    </submittedName>
</protein>
<evidence type="ECO:0000313" key="1">
    <source>
        <dbReference type="EMBL" id="TFK59141.1"/>
    </source>
</evidence>
<dbReference type="EMBL" id="ML209068">
    <property type="protein sequence ID" value="TFK59141.1"/>
    <property type="molecule type" value="Genomic_DNA"/>
</dbReference>
<name>A0ACD3A0Q6_9AGAR</name>